<comment type="caution">
    <text evidence="1">The sequence shown here is derived from an EMBL/GenBank/DDBJ whole genome shotgun (WGS) entry which is preliminary data.</text>
</comment>
<gene>
    <name evidence="1" type="ORF">BLA29_015176</name>
</gene>
<dbReference type="EMBL" id="MUJZ01061474">
    <property type="protein sequence ID" value="OTF71359.1"/>
    <property type="molecule type" value="Genomic_DNA"/>
</dbReference>
<dbReference type="AlphaFoldDB" id="A0A1Y3ASD9"/>
<evidence type="ECO:0000313" key="1">
    <source>
        <dbReference type="EMBL" id="OTF71359.1"/>
    </source>
</evidence>
<name>A0A1Y3ASD9_EURMA</name>
<keyword evidence="2" id="KW-1185">Reference proteome</keyword>
<sequence length="84" mass="9779">FLPVFPIKTADEGAETVIYCALSTEIESSGYYYEDCSPLRSSKFSMNKIYQNRLAELTRKQLAKYIENYNESYPEFKVPQILAY</sequence>
<proteinExistence type="predicted"/>
<dbReference type="OrthoDB" id="191139at2759"/>
<organism evidence="1 2">
    <name type="scientific">Euroglyphus maynei</name>
    <name type="common">Mayne's house dust mite</name>
    <dbReference type="NCBI Taxonomy" id="6958"/>
    <lineage>
        <taxon>Eukaryota</taxon>
        <taxon>Metazoa</taxon>
        <taxon>Ecdysozoa</taxon>
        <taxon>Arthropoda</taxon>
        <taxon>Chelicerata</taxon>
        <taxon>Arachnida</taxon>
        <taxon>Acari</taxon>
        <taxon>Acariformes</taxon>
        <taxon>Sarcoptiformes</taxon>
        <taxon>Astigmata</taxon>
        <taxon>Psoroptidia</taxon>
        <taxon>Analgoidea</taxon>
        <taxon>Pyroglyphidae</taxon>
        <taxon>Pyroglyphinae</taxon>
        <taxon>Euroglyphus</taxon>
    </lineage>
</organism>
<accession>A0A1Y3ASD9</accession>
<evidence type="ECO:0000313" key="2">
    <source>
        <dbReference type="Proteomes" id="UP000194236"/>
    </source>
</evidence>
<reference evidence="1 2" key="1">
    <citation type="submission" date="2017-03" db="EMBL/GenBank/DDBJ databases">
        <title>Genome Survey of Euroglyphus maynei.</title>
        <authorList>
            <person name="Arlian L.G."/>
            <person name="Morgan M.S."/>
            <person name="Rider S.D."/>
        </authorList>
    </citation>
    <scope>NUCLEOTIDE SEQUENCE [LARGE SCALE GENOMIC DNA]</scope>
    <source>
        <strain evidence="1">Arlian Lab</strain>
        <tissue evidence="1">Whole body</tissue>
    </source>
</reference>
<feature type="non-terminal residue" evidence="1">
    <location>
        <position position="1"/>
    </location>
</feature>
<dbReference type="Proteomes" id="UP000194236">
    <property type="component" value="Unassembled WGS sequence"/>
</dbReference>
<protein>
    <submittedName>
        <fullName evidence="1">Uncharacterized protein</fullName>
    </submittedName>
</protein>